<dbReference type="Pfam" id="PF05168">
    <property type="entry name" value="HEPN"/>
    <property type="match status" value="1"/>
</dbReference>
<evidence type="ECO:0000313" key="3">
    <source>
        <dbReference type="EMBL" id="GBF82694.1"/>
    </source>
</evidence>
<reference evidence="4" key="1">
    <citation type="submission" date="2017-05" db="EMBL/GenBank/DDBJ databases">
        <title>Physiological properties and genetic analysis related to exopolysaccharide production of fresh-water unicellular cyanobacterium Aphanothece sacrum, Suizenji Nori, that has been cultured as a food source in Japan.</title>
        <authorList>
            <person name="Kanesaki Y."/>
            <person name="Yoshikawa S."/>
            <person name="Ohki K."/>
        </authorList>
    </citation>
    <scope>NUCLEOTIDE SEQUENCE [LARGE SCALE GENOMIC DNA]</scope>
    <source>
        <strain evidence="4">FPU1</strain>
    </source>
</reference>
<dbReference type="AlphaFoldDB" id="A0A401IN52"/>
<evidence type="ECO:0000259" key="2">
    <source>
        <dbReference type="Pfam" id="PF05168"/>
    </source>
</evidence>
<protein>
    <submittedName>
        <fullName evidence="3">HEPN domain-containing protein</fullName>
    </submittedName>
</protein>
<proteinExistence type="inferred from homology"/>
<comment type="caution">
    <text evidence="3">The sequence shown here is derived from an EMBL/GenBank/DDBJ whole genome shotgun (WGS) entry which is preliminary data.</text>
</comment>
<evidence type="ECO:0000313" key="4">
    <source>
        <dbReference type="Proteomes" id="UP000287247"/>
    </source>
</evidence>
<comment type="similarity">
    <text evidence="1">Belongs to the UPF0332 family.</text>
</comment>
<dbReference type="Gene3D" id="1.20.120.330">
    <property type="entry name" value="Nucleotidyltransferases domain 2"/>
    <property type="match status" value="1"/>
</dbReference>
<dbReference type="EMBL" id="BDQK01000017">
    <property type="protein sequence ID" value="GBF82694.1"/>
    <property type="molecule type" value="Genomic_DNA"/>
</dbReference>
<gene>
    <name evidence="3" type="ORF">AsFPU1_4128</name>
</gene>
<dbReference type="Proteomes" id="UP000287247">
    <property type="component" value="Unassembled WGS sequence"/>
</dbReference>
<accession>A0A401IN52</accession>
<name>A0A401IN52_APHSA</name>
<organism evidence="3 4">
    <name type="scientific">Aphanothece sacrum FPU1</name>
    <dbReference type="NCBI Taxonomy" id="1920663"/>
    <lineage>
        <taxon>Bacteria</taxon>
        <taxon>Bacillati</taxon>
        <taxon>Cyanobacteriota</taxon>
        <taxon>Cyanophyceae</taxon>
        <taxon>Oscillatoriophycideae</taxon>
        <taxon>Chroococcales</taxon>
        <taxon>Aphanothecaceae</taxon>
        <taxon>Aphanothece</taxon>
    </lineage>
</organism>
<dbReference type="PANTHER" id="PTHR36565">
    <property type="entry name" value="UPF0332 PROTEIN TM_1000"/>
    <property type="match status" value="1"/>
</dbReference>
<dbReference type="PANTHER" id="PTHR36565:SF1">
    <property type="entry name" value="UPF0332 PROTEIN TM_1000"/>
    <property type="match status" value="1"/>
</dbReference>
<sequence length="85" mass="9853">MFYVASAFLEGENLSYGKHSAIISAFGQYFAKNERVPKKYHRYLIEAEKLRKGADYNLDIEISCDEANQIIQQAEEMLLFAFDHL</sequence>
<dbReference type="InterPro" id="IPR007842">
    <property type="entry name" value="HEPN_dom"/>
</dbReference>
<evidence type="ECO:0000256" key="1">
    <source>
        <dbReference type="ARBA" id="ARBA00038248"/>
    </source>
</evidence>
<keyword evidence="4" id="KW-1185">Reference proteome</keyword>
<feature type="domain" description="HEPN" evidence="2">
    <location>
        <begin position="1"/>
        <end position="80"/>
    </location>
</feature>
<dbReference type="InterPro" id="IPR052226">
    <property type="entry name" value="UPF0332_toxin"/>
</dbReference>